<comment type="function">
    <text evidence="2 7">Catalyzes the epimerization of the C3' and C5'positions of dTDP-6-deoxy-D-xylo-4-hexulose, forming dTDP-6-deoxy-L-lyxo-4-hexulose.</text>
</comment>
<evidence type="ECO:0000313" key="9">
    <source>
        <dbReference type="EMBL" id="SFM85429.1"/>
    </source>
</evidence>
<comment type="subunit">
    <text evidence="7">Homodimer.</text>
</comment>
<comment type="similarity">
    <text evidence="7">Belongs to the dTDP-4-dehydrorhamnose 3,5-epimerase family.</text>
</comment>
<keyword evidence="10" id="KW-1185">Reference proteome</keyword>
<dbReference type="NCBIfam" id="TIGR01221">
    <property type="entry name" value="rmlC"/>
    <property type="match status" value="1"/>
</dbReference>
<comment type="catalytic activity">
    <reaction evidence="1 7">
        <text>dTDP-4-dehydro-6-deoxy-alpha-D-glucose = dTDP-4-dehydro-beta-L-rhamnose</text>
        <dbReference type="Rhea" id="RHEA:16969"/>
        <dbReference type="ChEBI" id="CHEBI:57649"/>
        <dbReference type="ChEBI" id="CHEBI:62830"/>
        <dbReference type="EC" id="5.1.3.13"/>
    </reaction>
</comment>
<dbReference type="GO" id="GO:0008830">
    <property type="term" value="F:dTDP-4-dehydrorhamnose 3,5-epimerase activity"/>
    <property type="evidence" value="ECO:0007669"/>
    <property type="project" value="UniProtKB-UniRule"/>
</dbReference>
<evidence type="ECO:0000256" key="7">
    <source>
        <dbReference type="RuleBase" id="RU364069"/>
    </source>
</evidence>
<dbReference type="Gene3D" id="2.60.120.10">
    <property type="entry name" value="Jelly Rolls"/>
    <property type="match status" value="1"/>
</dbReference>
<comment type="pathway">
    <text evidence="7">Carbohydrate biosynthesis; dTDP-L-rhamnose biosynthesis.</text>
</comment>
<dbReference type="GO" id="GO:0019305">
    <property type="term" value="P:dTDP-rhamnose biosynthetic process"/>
    <property type="evidence" value="ECO:0007669"/>
    <property type="project" value="UniProtKB-UniRule"/>
</dbReference>
<accession>A0A1I4U8X5</accession>
<proteinExistence type="inferred from homology"/>
<organism evidence="9 10">
    <name type="scientific">Methylobacterium pseudosasicola</name>
    <dbReference type="NCBI Taxonomy" id="582667"/>
    <lineage>
        <taxon>Bacteria</taxon>
        <taxon>Pseudomonadati</taxon>
        <taxon>Pseudomonadota</taxon>
        <taxon>Alphaproteobacteria</taxon>
        <taxon>Hyphomicrobiales</taxon>
        <taxon>Methylobacteriaceae</taxon>
        <taxon>Methylobacterium</taxon>
    </lineage>
</organism>
<sequence>MSGTPGVGMHPGPAAGIRGEGRVGMDVIDTEIPDVKRIKLKRFGDSRGWFSETFRADTMARAGITTPFVQDNQSFSAPQGTIRGLHFQIAPQAQAKLIRVLQGAILDVAVDIRSGSPTFGKYVAVTLDAENGEQLYIPHGFAHGFCTLTPDVMVAYKVDAYYSPEHDRALAWDDPEIGIPWPVSGEAAILSDKDRRAPKLAALGQVF</sequence>
<dbReference type="InterPro" id="IPR014710">
    <property type="entry name" value="RmlC-like_jellyroll"/>
</dbReference>
<evidence type="ECO:0000256" key="8">
    <source>
        <dbReference type="SAM" id="MobiDB-lite"/>
    </source>
</evidence>
<dbReference type="STRING" id="582667.SAMN05192568_106511"/>
<gene>
    <name evidence="9" type="ORF">SAMN05192568_106511</name>
</gene>
<dbReference type="InterPro" id="IPR000888">
    <property type="entry name" value="RmlC-like"/>
</dbReference>
<protein>
    <recommendedName>
        <fullName evidence="4 7">dTDP-4-dehydrorhamnose 3,5-epimerase</fullName>
        <ecNumber evidence="3 7">5.1.3.13</ecNumber>
    </recommendedName>
    <alternativeName>
        <fullName evidence="7">Thymidine diphospho-4-keto-rhamnose 3,5-epimerase</fullName>
    </alternativeName>
</protein>
<dbReference type="PANTHER" id="PTHR21047">
    <property type="entry name" value="DTDP-6-DEOXY-D-GLUCOSE-3,5 EPIMERASE"/>
    <property type="match status" value="1"/>
</dbReference>
<dbReference type="PANTHER" id="PTHR21047:SF2">
    <property type="entry name" value="THYMIDINE DIPHOSPHO-4-KETO-RHAMNOSE 3,5-EPIMERASE"/>
    <property type="match status" value="1"/>
</dbReference>
<evidence type="ECO:0000256" key="3">
    <source>
        <dbReference type="ARBA" id="ARBA00012098"/>
    </source>
</evidence>
<reference evidence="10" key="1">
    <citation type="submission" date="2016-10" db="EMBL/GenBank/DDBJ databases">
        <authorList>
            <person name="Varghese N."/>
            <person name="Submissions S."/>
        </authorList>
    </citation>
    <scope>NUCLEOTIDE SEQUENCE [LARGE SCALE GENOMIC DNA]</scope>
    <source>
        <strain evidence="10">BL36</strain>
    </source>
</reference>
<evidence type="ECO:0000256" key="1">
    <source>
        <dbReference type="ARBA" id="ARBA00001298"/>
    </source>
</evidence>
<feature type="active site" description="Proton donor" evidence="5">
    <location>
        <position position="156"/>
    </location>
</feature>
<name>A0A1I4U8X5_9HYPH</name>
<evidence type="ECO:0000256" key="2">
    <source>
        <dbReference type="ARBA" id="ARBA00001997"/>
    </source>
</evidence>
<evidence type="ECO:0000256" key="6">
    <source>
        <dbReference type="PIRSR" id="PIRSR600888-3"/>
    </source>
</evidence>
<dbReference type="Pfam" id="PF00908">
    <property type="entry name" value="dTDP_sugar_isom"/>
    <property type="match status" value="1"/>
</dbReference>
<dbReference type="Proteomes" id="UP000199048">
    <property type="component" value="Unassembled WGS sequence"/>
</dbReference>
<dbReference type="EMBL" id="FOTK01000065">
    <property type="protein sequence ID" value="SFM85429.1"/>
    <property type="molecule type" value="Genomic_DNA"/>
</dbReference>
<dbReference type="SUPFAM" id="SSF51182">
    <property type="entry name" value="RmlC-like cupins"/>
    <property type="match status" value="1"/>
</dbReference>
<dbReference type="InterPro" id="IPR011051">
    <property type="entry name" value="RmlC_Cupin_sf"/>
</dbReference>
<evidence type="ECO:0000256" key="4">
    <source>
        <dbReference type="ARBA" id="ARBA00019595"/>
    </source>
</evidence>
<feature type="region of interest" description="Disordered" evidence="8">
    <location>
        <begin position="1"/>
        <end position="20"/>
    </location>
</feature>
<keyword evidence="7" id="KW-0413">Isomerase</keyword>
<dbReference type="GO" id="GO:0000271">
    <property type="term" value="P:polysaccharide biosynthetic process"/>
    <property type="evidence" value="ECO:0007669"/>
    <property type="project" value="TreeGrafter"/>
</dbReference>
<dbReference type="UniPathway" id="UPA00124"/>
<evidence type="ECO:0000313" key="10">
    <source>
        <dbReference type="Proteomes" id="UP000199048"/>
    </source>
</evidence>
<dbReference type="GO" id="GO:0005829">
    <property type="term" value="C:cytosol"/>
    <property type="evidence" value="ECO:0007669"/>
    <property type="project" value="TreeGrafter"/>
</dbReference>
<dbReference type="AlphaFoldDB" id="A0A1I4U8X5"/>
<feature type="site" description="Participates in a stacking interaction with the thymidine ring of dTDP-4-oxo-6-deoxyglucose" evidence="6">
    <location>
        <position position="162"/>
    </location>
</feature>
<dbReference type="EC" id="5.1.3.13" evidence="3 7"/>
<feature type="active site" description="Proton acceptor" evidence="5">
    <location>
        <position position="86"/>
    </location>
</feature>
<dbReference type="CDD" id="cd00438">
    <property type="entry name" value="cupin_RmlC"/>
    <property type="match status" value="1"/>
</dbReference>
<evidence type="ECO:0000256" key="5">
    <source>
        <dbReference type="PIRSR" id="PIRSR600888-1"/>
    </source>
</evidence>